<name>A0ACB8F2U1_9SAUR</name>
<evidence type="ECO:0000313" key="2">
    <source>
        <dbReference type="Proteomes" id="UP000827872"/>
    </source>
</evidence>
<comment type="caution">
    <text evidence="1">The sequence shown here is derived from an EMBL/GenBank/DDBJ whole genome shotgun (WGS) entry which is preliminary data.</text>
</comment>
<sequence length="442" mass="48151">MKLDSLNDVTLDLPKRIDEHSLQKASLIFLIQKADPLATGEKGPQGPAGRDGVQGPVGLPGPAGPAGSPGEDGDKGEIGEPGQKGSKGDKGENGPPGPPGLQGPVGAPGIAGGDGEPGPRGQQGMFGQKGDEGSRGFPGPPGPIGLQVLEITLPFKFIKCPILIIQMDVAVNGENRIESLMLPWIKASNIIDYHKQLKIESDAKELDQHKCESLELERVYLVHQVKKVKMEMLVQWAHLDPLAQEVLKAQMELMVLKVLLVQLALLEVLVRSLKHDAISRLAPASEVESSKEIHDRMNSLIGKSYTWGHWGAISGGNFKKCKENNAYLNLNFYRVNLEKLVTLGLLEKLAPMVQKEKGVKKVRLGHQEQLDLLVLKDLRVMMDQRAIQVLLAFPVTPVLPVNLGLLALMVQEEKKGKMVTQANLVHQVLQVKQAHLDLLEKE</sequence>
<gene>
    <name evidence="1" type="ORF">K3G42_014623</name>
</gene>
<reference evidence="1" key="1">
    <citation type="submission" date="2021-08" db="EMBL/GenBank/DDBJ databases">
        <title>The first chromosome-level gecko genome reveals the dynamic sex chromosomes of Neotropical dwarf geckos (Sphaerodactylidae: Sphaerodactylus).</title>
        <authorList>
            <person name="Pinto B.J."/>
            <person name="Keating S.E."/>
            <person name="Gamble T."/>
        </authorList>
    </citation>
    <scope>NUCLEOTIDE SEQUENCE</scope>
    <source>
        <strain evidence="1">TG3544</strain>
    </source>
</reference>
<evidence type="ECO:0000313" key="1">
    <source>
        <dbReference type="EMBL" id="KAH7999556.1"/>
    </source>
</evidence>
<protein>
    <submittedName>
        <fullName evidence="1">Uncharacterized protein</fullName>
    </submittedName>
</protein>
<dbReference type="Proteomes" id="UP000827872">
    <property type="component" value="Linkage Group LG05"/>
</dbReference>
<accession>A0ACB8F2U1</accession>
<dbReference type="EMBL" id="CM037618">
    <property type="protein sequence ID" value="KAH7999556.1"/>
    <property type="molecule type" value="Genomic_DNA"/>
</dbReference>
<keyword evidence="2" id="KW-1185">Reference proteome</keyword>
<organism evidence="1 2">
    <name type="scientific">Sphaerodactylus townsendi</name>
    <dbReference type="NCBI Taxonomy" id="933632"/>
    <lineage>
        <taxon>Eukaryota</taxon>
        <taxon>Metazoa</taxon>
        <taxon>Chordata</taxon>
        <taxon>Craniata</taxon>
        <taxon>Vertebrata</taxon>
        <taxon>Euteleostomi</taxon>
        <taxon>Lepidosauria</taxon>
        <taxon>Squamata</taxon>
        <taxon>Bifurcata</taxon>
        <taxon>Gekkota</taxon>
        <taxon>Sphaerodactylidae</taxon>
        <taxon>Sphaerodactylus</taxon>
    </lineage>
</organism>
<proteinExistence type="predicted"/>